<protein>
    <recommendedName>
        <fullName evidence="8">GRF-type domain-containing protein</fullName>
    </recommendedName>
</protein>
<keyword evidence="10" id="KW-1185">Reference proteome</keyword>
<dbReference type="Gene3D" id="3.30.420.10">
    <property type="entry name" value="Ribonuclease H-like superfamily/Ribonuclease H"/>
    <property type="match status" value="1"/>
</dbReference>
<sequence>MLLPASREVWCRRASMVWSPINVYRHQLYSCMLHIQLKRTCDSYAINNSGFSHCNRKMLDQAQRERIARNREQALVRLQNKQNVMNRTLRDASKFSLLHKQAQMSSIPCMDDFMCGQVTASNDKQDAMLRQPEHDSHASQSNAIKHTDFQELQHIMGHTTDMQEKNQLTGPSSRREQQFDYVVVIDFEATCDKNLEKLKPQEIIEFPAVLVNCRELTLDNSFQTYVRPVHHPILTDFCTHLTGIQQQQVDKGMPLSEALDCHDKWLEKNGVKEKNFAVLIWSDWDCKIMLDSECKLKGLDKPHYFNRWINLKALFQVAFNGRKCNLRKAVEISGLRWMGRAHCGLDDAMNTARLAVELMKRGVVLTVTSSLESNASVIEVRRPDWPGQPSPHVAHATAPEQPSVPSVQMSMGYTNAPARSVNGKIKVGISGTILCYCGVLCKRHTVQKLGPTHGKQFYACGNWTPSEGSRCGFFEWAGR</sequence>
<keyword evidence="4" id="KW-0378">Hydrolase</keyword>
<keyword evidence="2" id="KW-0479">Metal-binding</keyword>
<name>A0A8T2RQX8_CERRI</name>
<dbReference type="SMART" id="SM00479">
    <property type="entry name" value="EXOIII"/>
    <property type="match status" value="1"/>
</dbReference>
<dbReference type="SUPFAM" id="SSF53098">
    <property type="entry name" value="Ribonuclease H-like"/>
    <property type="match status" value="1"/>
</dbReference>
<evidence type="ECO:0000256" key="7">
    <source>
        <dbReference type="PROSITE-ProRule" id="PRU01343"/>
    </source>
</evidence>
<dbReference type="OMA" id="HINLPAF"/>
<dbReference type="PANTHER" id="PTHR23044:SF61">
    <property type="entry name" value="3'-5' EXORIBONUCLEASE 1-RELATED"/>
    <property type="match status" value="1"/>
</dbReference>
<gene>
    <name evidence="9" type="ORF">KP509_25G019400</name>
</gene>
<dbReference type="OrthoDB" id="448399at2759"/>
<evidence type="ECO:0000256" key="5">
    <source>
        <dbReference type="ARBA" id="ARBA00022833"/>
    </source>
</evidence>
<dbReference type="PROSITE" id="PS51999">
    <property type="entry name" value="ZF_GRF"/>
    <property type="match status" value="1"/>
</dbReference>
<feature type="domain" description="GRF-type" evidence="8">
    <location>
        <begin position="435"/>
        <end position="479"/>
    </location>
</feature>
<keyword evidence="6" id="KW-0269">Exonuclease</keyword>
<comment type="caution">
    <text evidence="9">The sequence shown here is derived from an EMBL/GenBank/DDBJ whole genome shotgun (WGS) entry which is preliminary data.</text>
</comment>
<dbReference type="CDD" id="cd06133">
    <property type="entry name" value="ERI-1_3'hExo_like"/>
    <property type="match status" value="1"/>
</dbReference>
<dbReference type="InterPro" id="IPR010666">
    <property type="entry name" value="Znf_GRF"/>
</dbReference>
<dbReference type="InterPro" id="IPR012337">
    <property type="entry name" value="RNaseH-like_sf"/>
</dbReference>
<dbReference type="Pfam" id="PF06839">
    <property type="entry name" value="Zn_ribbon_GRF"/>
    <property type="match status" value="1"/>
</dbReference>
<evidence type="ECO:0000256" key="2">
    <source>
        <dbReference type="ARBA" id="ARBA00022723"/>
    </source>
</evidence>
<organism evidence="9 10">
    <name type="scientific">Ceratopteris richardii</name>
    <name type="common">Triangle waterfern</name>
    <dbReference type="NCBI Taxonomy" id="49495"/>
    <lineage>
        <taxon>Eukaryota</taxon>
        <taxon>Viridiplantae</taxon>
        <taxon>Streptophyta</taxon>
        <taxon>Embryophyta</taxon>
        <taxon>Tracheophyta</taxon>
        <taxon>Polypodiopsida</taxon>
        <taxon>Polypodiidae</taxon>
        <taxon>Polypodiales</taxon>
        <taxon>Pteridineae</taxon>
        <taxon>Pteridaceae</taxon>
        <taxon>Parkerioideae</taxon>
        <taxon>Ceratopteris</taxon>
    </lineage>
</organism>
<evidence type="ECO:0000256" key="4">
    <source>
        <dbReference type="ARBA" id="ARBA00022801"/>
    </source>
</evidence>
<dbReference type="InterPro" id="IPR047201">
    <property type="entry name" value="ERI-1_3'hExo-like"/>
</dbReference>
<dbReference type="GO" id="GO:0003676">
    <property type="term" value="F:nucleic acid binding"/>
    <property type="evidence" value="ECO:0007669"/>
    <property type="project" value="InterPro"/>
</dbReference>
<dbReference type="AlphaFoldDB" id="A0A8T2RQX8"/>
<keyword evidence="1" id="KW-0540">Nuclease</keyword>
<dbReference type="Pfam" id="PF00929">
    <property type="entry name" value="RNase_T"/>
    <property type="match status" value="1"/>
</dbReference>
<evidence type="ECO:0000313" key="9">
    <source>
        <dbReference type="EMBL" id="KAH7297928.1"/>
    </source>
</evidence>
<evidence type="ECO:0000256" key="6">
    <source>
        <dbReference type="ARBA" id="ARBA00022839"/>
    </source>
</evidence>
<reference evidence="9" key="1">
    <citation type="submission" date="2021-08" db="EMBL/GenBank/DDBJ databases">
        <title>WGS assembly of Ceratopteris richardii.</title>
        <authorList>
            <person name="Marchant D.B."/>
            <person name="Chen G."/>
            <person name="Jenkins J."/>
            <person name="Shu S."/>
            <person name="Leebens-Mack J."/>
            <person name="Grimwood J."/>
            <person name="Schmutz J."/>
            <person name="Soltis P."/>
            <person name="Soltis D."/>
            <person name="Chen Z.-H."/>
        </authorList>
    </citation>
    <scope>NUCLEOTIDE SEQUENCE</scope>
    <source>
        <strain evidence="9">Whitten #5841</strain>
        <tissue evidence="9">Leaf</tissue>
    </source>
</reference>
<evidence type="ECO:0000256" key="3">
    <source>
        <dbReference type="ARBA" id="ARBA00022771"/>
    </source>
</evidence>
<dbReference type="PANTHER" id="PTHR23044">
    <property type="entry name" value="3'-5' EXONUCLEASE ERI1-RELATED"/>
    <property type="match status" value="1"/>
</dbReference>
<dbReference type="EMBL" id="CM035430">
    <property type="protein sequence ID" value="KAH7297928.1"/>
    <property type="molecule type" value="Genomic_DNA"/>
</dbReference>
<evidence type="ECO:0000313" key="10">
    <source>
        <dbReference type="Proteomes" id="UP000825935"/>
    </source>
</evidence>
<keyword evidence="3 7" id="KW-0863">Zinc-finger</keyword>
<evidence type="ECO:0000256" key="1">
    <source>
        <dbReference type="ARBA" id="ARBA00022722"/>
    </source>
</evidence>
<dbReference type="InterPro" id="IPR051274">
    <property type="entry name" value="3-5_Exoribonuclease"/>
</dbReference>
<dbReference type="GO" id="GO:0000175">
    <property type="term" value="F:3'-5'-RNA exonuclease activity"/>
    <property type="evidence" value="ECO:0007669"/>
    <property type="project" value="InterPro"/>
</dbReference>
<dbReference type="GO" id="GO:0008270">
    <property type="term" value="F:zinc ion binding"/>
    <property type="evidence" value="ECO:0007669"/>
    <property type="project" value="UniProtKB-KW"/>
</dbReference>
<dbReference type="InterPro" id="IPR013520">
    <property type="entry name" value="Ribonucl_H"/>
</dbReference>
<evidence type="ECO:0000259" key="8">
    <source>
        <dbReference type="PROSITE" id="PS51999"/>
    </source>
</evidence>
<dbReference type="Proteomes" id="UP000825935">
    <property type="component" value="Chromosome 25"/>
</dbReference>
<dbReference type="InterPro" id="IPR036397">
    <property type="entry name" value="RNaseH_sf"/>
</dbReference>
<accession>A0A8T2RQX8</accession>
<proteinExistence type="predicted"/>
<keyword evidence="5" id="KW-0862">Zinc</keyword>